<dbReference type="Proteomes" id="UP000006057">
    <property type="component" value="Chromosome"/>
</dbReference>
<organism evidence="1 2">
    <name type="scientific">Mycolicibacterium chubuense (strain NBB4)</name>
    <name type="common">Mycobacterium chubuense</name>
    <dbReference type="NCBI Taxonomy" id="710421"/>
    <lineage>
        <taxon>Bacteria</taxon>
        <taxon>Bacillati</taxon>
        <taxon>Actinomycetota</taxon>
        <taxon>Actinomycetes</taxon>
        <taxon>Mycobacteriales</taxon>
        <taxon>Mycobacteriaceae</taxon>
        <taxon>Mycolicibacterium</taxon>
    </lineage>
</organism>
<gene>
    <name evidence="1" type="ordered locus">Mycch_1652</name>
</gene>
<proteinExistence type="predicted"/>
<keyword evidence="2" id="KW-1185">Reference proteome</keyword>
<name>I4BGN9_MYCCN</name>
<dbReference type="AlphaFoldDB" id="I4BGN9"/>
<sequence precursor="true">MCQDIGDISSLLGALTVLPLPTYLTPAAGCVLDEDFAVEVGHGDAVVVNAAKTCSQASRPSTLWRTPPSKNVPAVFRVKAQVPSGKSWAPAQADVALPRRGRIGVGQAWGEERRLSWWLPMPCVV</sequence>
<dbReference type="HOGENOM" id="CLU_1990166_0_0_11"/>
<reference evidence="1 2" key="1">
    <citation type="submission" date="2012-06" db="EMBL/GenBank/DDBJ databases">
        <title>Complete sequence of chromosome of Mycobacterium chubuense NBB4.</title>
        <authorList>
            <consortium name="US DOE Joint Genome Institute"/>
            <person name="Lucas S."/>
            <person name="Han J."/>
            <person name="Lapidus A."/>
            <person name="Cheng J.-F."/>
            <person name="Goodwin L."/>
            <person name="Pitluck S."/>
            <person name="Peters L."/>
            <person name="Mikhailova N."/>
            <person name="Teshima H."/>
            <person name="Detter J.C."/>
            <person name="Han C."/>
            <person name="Tapia R."/>
            <person name="Land M."/>
            <person name="Hauser L."/>
            <person name="Kyrpides N."/>
            <person name="Ivanova N."/>
            <person name="Pagani I."/>
            <person name="Mattes T."/>
            <person name="Holmes A."/>
            <person name="Rutledge P."/>
            <person name="Paulsen I."/>
            <person name="Coleman N."/>
            <person name="Woyke T."/>
        </authorList>
    </citation>
    <scope>NUCLEOTIDE SEQUENCE [LARGE SCALE GENOMIC DNA]</scope>
    <source>
        <strain evidence="1 2">NBB4</strain>
    </source>
</reference>
<evidence type="ECO:0000313" key="1">
    <source>
        <dbReference type="EMBL" id="AFM16446.1"/>
    </source>
</evidence>
<accession>I4BGN9</accession>
<evidence type="ECO:0000313" key="2">
    <source>
        <dbReference type="Proteomes" id="UP000006057"/>
    </source>
</evidence>
<dbReference type="EMBL" id="CP003053">
    <property type="protein sequence ID" value="AFM16446.1"/>
    <property type="molecule type" value="Genomic_DNA"/>
</dbReference>
<protein>
    <submittedName>
        <fullName evidence="1">Uncharacterized protein</fullName>
    </submittedName>
</protein>
<dbReference type="KEGG" id="mcb:Mycch_1652"/>